<dbReference type="AlphaFoldDB" id="A0A3M0M7V3"/>
<name>A0A3M0M7V3_9RHOB</name>
<feature type="signal peptide" evidence="1">
    <location>
        <begin position="1"/>
        <end position="21"/>
    </location>
</feature>
<evidence type="ECO:0000313" key="2">
    <source>
        <dbReference type="EMBL" id="RMC33852.1"/>
    </source>
</evidence>
<sequence>MRRLLSLITVPFLLGACADQANTKPPAKTGQLNVTQVTETDRAIIEDHFRSRFGVLIAVSLSDIKGTYRNDPQKMTVCGLANFQPINAHETGKLPFVAFIDRGSRGEKGRLDLIIVTKKGTKAASDLQDSCQKIGKPD</sequence>
<proteinExistence type="predicted"/>
<dbReference type="EMBL" id="QOKZ01000006">
    <property type="protein sequence ID" value="RMC33852.1"/>
    <property type="molecule type" value="Genomic_DNA"/>
</dbReference>
<feature type="chain" id="PRO_5017964478" evidence="1">
    <location>
        <begin position="22"/>
        <end position="138"/>
    </location>
</feature>
<accession>A0A3M0M7V3</accession>
<protein>
    <submittedName>
        <fullName evidence="2">Uncharacterized protein</fullName>
    </submittedName>
</protein>
<evidence type="ECO:0000313" key="3">
    <source>
        <dbReference type="Proteomes" id="UP000273516"/>
    </source>
</evidence>
<dbReference type="Proteomes" id="UP000273516">
    <property type="component" value="Unassembled WGS sequence"/>
</dbReference>
<keyword evidence="1" id="KW-0732">Signal</keyword>
<reference evidence="2 3" key="1">
    <citation type="submission" date="2018-07" db="EMBL/GenBank/DDBJ databases">
        <authorList>
            <person name="Zhang Y."/>
            <person name="Wang L."/>
            <person name="Ma S."/>
        </authorList>
    </citation>
    <scope>NUCLEOTIDE SEQUENCE [LARGE SCALE GENOMIC DNA]</scope>
    <source>
        <strain evidence="2 3">4-2</strain>
    </source>
</reference>
<keyword evidence="3" id="KW-1185">Reference proteome</keyword>
<gene>
    <name evidence="2" type="ORF">C9E81_16295</name>
</gene>
<organism evidence="2 3">
    <name type="scientific">Paracoccus alkanivorans</name>
    <dbReference type="NCBI Taxonomy" id="2116655"/>
    <lineage>
        <taxon>Bacteria</taxon>
        <taxon>Pseudomonadati</taxon>
        <taxon>Pseudomonadota</taxon>
        <taxon>Alphaproteobacteria</taxon>
        <taxon>Rhodobacterales</taxon>
        <taxon>Paracoccaceae</taxon>
        <taxon>Paracoccus</taxon>
    </lineage>
</organism>
<evidence type="ECO:0000256" key="1">
    <source>
        <dbReference type="SAM" id="SignalP"/>
    </source>
</evidence>
<comment type="caution">
    <text evidence="2">The sequence shown here is derived from an EMBL/GenBank/DDBJ whole genome shotgun (WGS) entry which is preliminary data.</text>
</comment>
<dbReference type="PROSITE" id="PS51257">
    <property type="entry name" value="PROKAR_LIPOPROTEIN"/>
    <property type="match status" value="1"/>
</dbReference>